<sequence length="303" mass="34713">NLVHSRNVPKTSGIAKNDENLANKTVGVFQENFNKIDKDRRSCIPQNKISKIPRIKLPIKPNSFQHIHGESRIYPNPKLSAWNELKCSTDMKSSTDNEEEKLIFDSNREPWNAVNYQQLKTKNILPTVHENSNLWCPEKSSEMDADEEFEGDLPTPKESPSITGAGDDPRSVTLLKSLALKCECRSCNDHKYASTVRVDQRTETESWSSPEMESARKWKSMRHRKSIDVSSEDLDSSDCNAINYGDGKMNKKDNVSNLASHNTKPSSIVNHTRMKTYRTTSFSFFNVFFDIVFWPFVFLRAKQ</sequence>
<feature type="region of interest" description="Disordered" evidence="1">
    <location>
        <begin position="140"/>
        <end position="169"/>
    </location>
</feature>
<gene>
    <name evidence="3" type="ORF">DBV15_00928</name>
</gene>
<comment type="caution">
    <text evidence="3">The sequence shown here is derived from an EMBL/GenBank/DDBJ whole genome shotgun (WGS) entry which is preliminary data.</text>
</comment>
<keyword evidence="2" id="KW-0812">Transmembrane</keyword>
<proteinExistence type="predicted"/>
<evidence type="ECO:0000313" key="3">
    <source>
        <dbReference type="EMBL" id="TGZ32748.1"/>
    </source>
</evidence>
<dbReference type="Proteomes" id="UP000310200">
    <property type="component" value="Unassembled WGS sequence"/>
</dbReference>
<dbReference type="AlphaFoldDB" id="A0A4S2JG47"/>
<evidence type="ECO:0000313" key="4">
    <source>
        <dbReference type="Proteomes" id="UP000310200"/>
    </source>
</evidence>
<dbReference type="EMBL" id="QBLH01003812">
    <property type="protein sequence ID" value="TGZ32748.1"/>
    <property type="molecule type" value="Genomic_DNA"/>
</dbReference>
<evidence type="ECO:0000256" key="1">
    <source>
        <dbReference type="SAM" id="MobiDB-lite"/>
    </source>
</evidence>
<keyword evidence="2" id="KW-0472">Membrane</keyword>
<feature type="non-terminal residue" evidence="3">
    <location>
        <position position="1"/>
    </location>
</feature>
<protein>
    <submittedName>
        <fullName evidence="3">Uncharacterized protein</fullName>
    </submittedName>
</protein>
<evidence type="ECO:0000256" key="2">
    <source>
        <dbReference type="SAM" id="Phobius"/>
    </source>
</evidence>
<reference evidence="3 4" key="1">
    <citation type="journal article" date="2019" name="Philos. Trans. R. Soc. Lond., B, Biol. Sci.">
        <title>Ant behaviour and brain gene expression of defending hosts depend on the ecological success of the intruding social parasite.</title>
        <authorList>
            <person name="Kaur R."/>
            <person name="Stoldt M."/>
            <person name="Jongepier E."/>
            <person name="Feldmeyer B."/>
            <person name="Menzel F."/>
            <person name="Bornberg-Bauer E."/>
            <person name="Foitzik S."/>
        </authorList>
    </citation>
    <scope>NUCLEOTIDE SEQUENCE [LARGE SCALE GENOMIC DNA]</scope>
    <source>
        <tissue evidence="3">Whole body</tissue>
    </source>
</reference>
<name>A0A4S2JG47_9HYME</name>
<feature type="transmembrane region" description="Helical" evidence="2">
    <location>
        <begin position="282"/>
        <end position="299"/>
    </location>
</feature>
<accession>A0A4S2JG47</accession>
<keyword evidence="4" id="KW-1185">Reference proteome</keyword>
<keyword evidence="2" id="KW-1133">Transmembrane helix</keyword>
<organism evidence="3 4">
    <name type="scientific">Temnothorax longispinosus</name>
    <dbReference type="NCBI Taxonomy" id="300112"/>
    <lineage>
        <taxon>Eukaryota</taxon>
        <taxon>Metazoa</taxon>
        <taxon>Ecdysozoa</taxon>
        <taxon>Arthropoda</taxon>
        <taxon>Hexapoda</taxon>
        <taxon>Insecta</taxon>
        <taxon>Pterygota</taxon>
        <taxon>Neoptera</taxon>
        <taxon>Endopterygota</taxon>
        <taxon>Hymenoptera</taxon>
        <taxon>Apocrita</taxon>
        <taxon>Aculeata</taxon>
        <taxon>Formicoidea</taxon>
        <taxon>Formicidae</taxon>
        <taxon>Myrmicinae</taxon>
        <taxon>Temnothorax</taxon>
    </lineage>
</organism>